<evidence type="ECO:0000313" key="2">
    <source>
        <dbReference type="EMBL" id="OEV37345.1"/>
    </source>
</evidence>
<dbReference type="Proteomes" id="UP000610124">
    <property type="component" value="Unassembled WGS sequence"/>
</dbReference>
<dbReference type="AlphaFoldDB" id="A0A1E7N9H4"/>
<reference evidence="1" key="1">
    <citation type="journal article" date="2014" name="Int. J. Syst. Evol. Microbiol.">
        <title>Complete genome sequence of Corynebacterium casei LMG S-19264T (=DSM 44701T), isolated from a smear-ripened cheese.</title>
        <authorList>
            <consortium name="US DOE Joint Genome Institute (JGI-PGF)"/>
            <person name="Walter F."/>
            <person name="Albersmeier A."/>
            <person name="Kalinowski J."/>
            <person name="Ruckert C."/>
        </authorList>
    </citation>
    <scope>NUCLEOTIDE SEQUENCE</scope>
    <source>
        <strain evidence="1">JCM 4434</strain>
    </source>
</reference>
<proteinExistence type="predicted"/>
<comment type="caution">
    <text evidence="2">The sequence shown here is derived from an EMBL/GenBank/DDBJ whole genome shotgun (WGS) entry which is preliminary data.</text>
</comment>
<dbReference type="GeneID" id="97489318"/>
<keyword evidence="3" id="KW-1185">Reference proteome</keyword>
<reference evidence="1" key="5">
    <citation type="submission" date="2020-09" db="EMBL/GenBank/DDBJ databases">
        <authorList>
            <person name="Sun Q."/>
            <person name="Ohkuma M."/>
        </authorList>
    </citation>
    <scope>NUCLEOTIDE SEQUENCE</scope>
    <source>
        <strain evidence="1">JCM 4434</strain>
    </source>
</reference>
<dbReference type="Proteomes" id="UP000037395">
    <property type="component" value="Unassembled WGS sequence"/>
</dbReference>
<evidence type="ECO:0000313" key="3">
    <source>
        <dbReference type="Proteomes" id="UP000037395"/>
    </source>
</evidence>
<dbReference type="RefSeq" id="WP_046385672.1">
    <property type="nucleotide sequence ID" value="NZ_BMUB01000024.1"/>
</dbReference>
<reference evidence="2 3" key="2">
    <citation type="submission" date="2014-07" db="EMBL/GenBank/DDBJ databases">
        <authorList>
            <person name="Zhang J.E."/>
            <person name="Yang H."/>
            <person name="Guo J."/>
            <person name="Deng Z."/>
            <person name="Luo H."/>
            <person name="Luo M."/>
            <person name="Zhao B."/>
        </authorList>
    </citation>
    <scope>NUCLEOTIDE SEQUENCE [LARGE SCALE GENOMIC DNA]</scope>
    <source>
        <strain evidence="2">ATCC 10762</strain>
        <strain evidence="3">ATCC 10762 / DSM 40127 / CCM 3239 / JCM 4008 / LMG 5968 / NBRC 12843 / NCIMB 8234 / A-377</strain>
    </source>
</reference>
<reference evidence="3" key="4">
    <citation type="submission" date="2016-08" db="EMBL/GenBank/DDBJ databases">
        <title>Sequencing, assembly and comparative genomics of S. aureofaciens ATCC 10762.</title>
        <authorList>
            <person name="Gradnigo J.S."/>
            <person name="Johnson N."/>
            <person name="Somerville G.A."/>
        </authorList>
    </citation>
    <scope>NUCLEOTIDE SEQUENCE [LARGE SCALE GENOMIC DNA]</scope>
    <source>
        <strain evidence="3">ATCC 10762 / DSM 40127 / CCM 3239 / JCM 4008 / LMG 5968 / NBRC 12843 / NCIMB 8234 / A-377</strain>
    </source>
</reference>
<dbReference type="OrthoDB" id="3877228at2"/>
<dbReference type="EMBL" id="BMUB01000024">
    <property type="protein sequence ID" value="GGV00641.1"/>
    <property type="molecule type" value="Genomic_DNA"/>
</dbReference>
<protein>
    <submittedName>
        <fullName evidence="2">Uncharacterized protein</fullName>
    </submittedName>
</protein>
<organism evidence="2 3">
    <name type="scientific">Kitasatospora aureofaciens</name>
    <name type="common">Streptomyces aureofaciens</name>
    <dbReference type="NCBI Taxonomy" id="1894"/>
    <lineage>
        <taxon>Bacteria</taxon>
        <taxon>Bacillati</taxon>
        <taxon>Actinomycetota</taxon>
        <taxon>Actinomycetes</taxon>
        <taxon>Kitasatosporales</taxon>
        <taxon>Streptomycetaceae</taxon>
        <taxon>Kitasatospora</taxon>
    </lineage>
</organism>
<gene>
    <name evidence="1" type="ORF">GCM10010502_63940</name>
    <name evidence="2" type="ORF">HS99_0006050</name>
</gene>
<reference evidence="2" key="3">
    <citation type="submission" date="2016-08" db="EMBL/GenBank/DDBJ databases">
        <title>Sequencing, Assembly and Comparative Genomics of S. aureofaciens ATCC 10762.</title>
        <authorList>
            <person name="Gradnigo J.S."/>
            <person name="Johnson N."/>
            <person name="Somerville G.A."/>
        </authorList>
    </citation>
    <scope>NUCLEOTIDE SEQUENCE [LARGE SCALE GENOMIC DNA]</scope>
    <source>
        <strain evidence="2">ATCC 10762</strain>
    </source>
</reference>
<evidence type="ECO:0000313" key="1">
    <source>
        <dbReference type="EMBL" id="GGV00641.1"/>
    </source>
</evidence>
<dbReference type="EMBL" id="JPRF03000021">
    <property type="protein sequence ID" value="OEV37345.1"/>
    <property type="molecule type" value="Genomic_DNA"/>
</dbReference>
<name>A0A1E7N9H4_KITAU</name>
<accession>A0A1E7N9H4</accession>
<accession>A0A8H9LTZ8</accession>
<sequence length="132" mass="13765">MSVLLAAEPLAEDGEQAQRERQRAVNEVLAEAGEVGRVVAGWVRSLAARQAEGRHCAVLERAADAIERAAGREVVPGGDGQLAEELAYDLAAGVVTGSPYAQALPDLVMGERIALVATMDAAVTAGQTVPYR</sequence>